<dbReference type="OrthoDB" id="5415592at2759"/>
<dbReference type="AlphaFoldDB" id="A0A9W6YS89"/>
<proteinExistence type="inferred from homology"/>
<keyword evidence="3" id="KW-0964">Secreted</keyword>
<keyword evidence="9" id="KW-1185">Reference proteome</keyword>
<evidence type="ECO:0000256" key="5">
    <source>
        <dbReference type="ARBA" id="ARBA00038219"/>
    </source>
</evidence>
<organism evidence="8 9">
    <name type="scientific">Ambrosiozyma monospora</name>
    <name type="common">Yeast</name>
    <name type="synonym">Endomycopsis monosporus</name>
    <dbReference type="NCBI Taxonomy" id="43982"/>
    <lineage>
        <taxon>Eukaryota</taxon>
        <taxon>Fungi</taxon>
        <taxon>Dikarya</taxon>
        <taxon>Ascomycota</taxon>
        <taxon>Saccharomycotina</taxon>
        <taxon>Pichiomycetes</taxon>
        <taxon>Pichiales</taxon>
        <taxon>Pichiaceae</taxon>
        <taxon>Ambrosiozyma</taxon>
    </lineage>
</organism>
<dbReference type="Pfam" id="PF22799">
    <property type="entry name" value="PIR1-like_C"/>
    <property type="match status" value="1"/>
</dbReference>
<dbReference type="GO" id="GO:0009277">
    <property type="term" value="C:fungal-type cell wall"/>
    <property type="evidence" value="ECO:0007669"/>
    <property type="project" value="TreeGrafter"/>
</dbReference>
<accession>A0A9W6YS89</accession>
<keyword evidence="2" id="KW-0134">Cell wall</keyword>
<dbReference type="PANTHER" id="PTHR47254:SF1">
    <property type="entry name" value="CELL WALL MANNOPROTEIN CIS3-RELATED"/>
    <property type="match status" value="1"/>
</dbReference>
<reference evidence="8" key="1">
    <citation type="submission" date="2023-04" db="EMBL/GenBank/DDBJ databases">
        <title>Ambrosiozyma monospora NBRC 1965.</title>
        <authorList>
            <person name="Ichikawa N."/>
            <person name="Sato H."/>
            <person name="Tonouchi N."/>
        </authorList>
    </citation>
    <scope>NUCLEOTIDE SEQUENCE</scope>
    <source>
        <strain evidence="8">NBRC 1965</strain>
    </source>
</reference>
<evidence type="ECO:0000256" key="1">
    <source>
        <dbReference type="ARBA" id="ARBA00004191"/>
    </source>
</evidence>
<dbReference type="InterPro" id="IPR054508">
    <property type="entry name" value="PIR1-like_C"/>
</dbReference>
<feature type="chain" id="PRO_5040959138" evidence="6">
    <location>
        <begin position="23"/>
        <end position="179"/>
    </location>
</feature>
<sequence length="179" mass="19393">MGFQLPLLLRNVMMRLFSLSDGTIITQTITETVSAETTITELCADVSTTPIVEKRGDTGSDVIATIGGSVFDDDGSLTGNCVEPNFTFSNGVIHDEFGEVGFIASNGQFMFAGPPPQSGTLYDSGWSITDDYFLALNDQTTFYACAADDAGNYNIFYNKIYDSCIQAMAKLHSDSCIYM</sequence>
<dbReference type="Proteomes" id="UP001165063">
    <property type="component" value="Unassembled WGS sequence"/>
</dbReference>
<evidence type="ECO:0000313" key="9">
    <source>
        <dbReference type="Proteomes" id="UP001165063"/>
    </source>
</evidence>
<dbReference type="PANTHER" id="PTHR47254">
    <property type="entry name" value="CELL WALL MANNOPROTEIN CIS3-RELATED"/>
    <property type="match status" value="1"/>
</dbReference>
<gene>
    <name evidence="8" type="ORF">Amon01_000091000</name>
</gene>
<dbReference type="EMBL" id="BSXU01000260">
    <property type="protein sequence ID" value="GMG20014.1"/>
    <property type="molecule type" value="Genomic_DNA"/>
</dbReference>
<evidence type="ECO:0000256" key="3">
    <source>
        <dbReference type="ARBA" id="ARBA00022525"/>
    </source>
</evidence>
<dbReference type="InterPro" id="IPR051153">
    <property type="entry name" value="Yeast_CWMannoprotein_PIR"/>
</dbReference>
<dbReference type="GO" id="GO:0031505">
    <property type="term" value="P:fungal-type cell wall organization"/>
    <property type="evidence" value="ECO:0007669"/>
    <property type="project" value="TreeGrafter"/>
</dbReference>
<comment type="similarity">
    <text evidence="5">Belongs to the PIR protein family.</text>
</comment>
<evidence type="ECO:0000256" key="2">
    <source>
        <dbReference type="ARBA" id="ARBA00022512"/>
    </source>
</evidence>
<feature type="signal peptide" evidence="6">
    <location>
        <begin position="1"/>
        <end position="22"/>
    </location>
</feature>
<comment type="caution">
    <text evidence="8">The sequence shown here is derived from an EMBL/GenBank/DDBJ whole genome shotgun (WGS) entry which is preliminary data.</text>
</comment>
<comment type="subcellular location">
    <subcellularLocation>
        <location evidence="1">Secreted</location>
        <location evidence="1">Cell wall</location>
    </subcellularLocation>
</comment>
<feature type="domain" description="Cell wall mannoprotein PIR1-like C-terminal" evidence="7">
    <location>
        <begin position="91"/>
        <end position="165"/>
    </location>
</feature>
<evidence type="ECO:0000259" key="7">
    <source>
        <dbReference type="Pfam" id="PF22799"/>
    </source>
</evidence>
<evidence type="ECO:0000256" key="6">
    <source>
        <dbReference type="SAM" id="SignalP"/>
    </source>
</evidence>
<protein>
    <submittedName>
        <fullName evidence="8">Unnamed protein product</fullName>
    </submittedName>
</protein>
<evidence type="ECO:0000313" key="8">
    <source>
        <dbReference type="EMBL" id="GMG20014.1"/>
    </source>
</evidence>
<keyword evidence="4 6" id="KW-0732">Signal</keyword>
<name>A0A9W6YS89_AMBMO</name>
<dbReference type="GO" id="GO:0005199">
    <property type="term" value="F:structural constituent of cell wall"/>
    <property type="evidence" value="ECO:0007669"/>
    <property type="project" value="TreeGrafter"/>
</dbReference>
<evidence type="ECO:0000256" key="4">
    <source>
        <dbReference type="ARBA" id="ARBA00022729"/>
    </source>
</evidence>